<dbReference type="InterPro" id="IPR020053">
    <property type="entry name" value="Ribosome-bd_factorA_CS"/>
</dbReference>
<dbReference type="PANTHER" id="PTHR33515:SF1">
    <property type="entry name" value="RIBOSOME-BINDING FACTOR A, CHLOROPLASTIC-RELATED"/>
    <property type="match status" value="1"/>
</dbReference>
<dbReference type="AlphaFoldDB" id="A0NUK1"/>
<dbReference type="HAMAP" id="MF_00003">
    <property type="entry name" value="RbfA"/>
    <property type="match status" value="1"/>
</dbReference>
<comment type="function">
    <text evidence="2">One of several proteins that assist in the late maturation steps of the functional core of the 30S ribosomal subunit. Associates with free 30S ribosomal subunits (but not with 30S subunits that are part of 70S ribosomes or polysomes). Required for efficient processing of 16S rRNA. May interact with the 5'-terminal helix region of 16S rRNA.</text>
</comment>
<reference evidence="4 5" key="1">
    <citation type="submission" date="2006-05" db="EMBL/GenBank/DDBJ databases">
        <authorList>
            <person name="King G."/>
            <person name="Ferriera S."/>
            <person name="Johnson J."/>
            <person name="Kravitz S."/>
            <person name="Beeson K."/>
            <person name="Sutton G."/>
            <person name="Rogers Y.-H."/>
            <person name="Friedman R."/>
            <person name="Frazier M."/>
            <person name="Venter J.C."/>
        </authorList>
    </citation>
    <scope>NUCLEOTIDE SEQUENCE [LARGE SCALE GENOMIC DNA]</scope>
    <source>
        <strain evidence="5">ATCC 25650 / DSM 13394 / JCM 20685 / NBRC 16684 / NCIMB 2208 / IAM 12614 / B1</strain>
    </source>
</reference>
<comment type="subcellular location">
    <subcellularLocation>
        <location evidence="2">Cytoplasm</location>
    </subcellularLocation>
</comment>
<dbReference type="EMBL" id="AAUW01000009">
    <property type="protein sequence ID" value="EAV43603.1"/>
    <property type="molecule type" value="Genomic_DNA"/>
</dbReference>
<dbReference type="Gene3D" id="3.30.300.20">
    <property type="match status" value="1"/>
</dbReference>
<dbReference type="SUPFAM" id="SSF89919">
    <property type="entry name" value="Ribosome-binding factor A, RbfA"/>
    <property type="match status" value="1"/>
</dbReference>
<protein>
    <recommendedName>
        <fullName evidence="2">Ribosome-binding factor A</fullName>
    </recommendedName>
</protein>
<evidence type="ECO:0000256" key="1">
    <source>
        <dbReference type="ARBA" id="ARBA00022517"/>
    </source>
</evidence>
<dbReference type="PROSITE" id="PS01319">
    <property type="entry name" value="RBFA"/>
    <property type="match status" value="1"/>
</dbReference>
<evidence type="ECO:0000256" key="3">
    <source>
        <dbReference type="SAM" id="MobiDB-lite"/>
    </source>
</evidence>
<dbReference type="PANTHER" id="PTHR33515">
    <property type="entry name" value="RIBOSOME-BINDING FACTOR A, CHLOROPLASTIC-RELATED"/>
    <property type="match status" value="1"/>
</dbReference>
<accession>A0NUK1</accession>
<evidence type="ECO:0000256" key="2">
    <source>
        <dbReference type="HAMAP-Rule" id="MF_00003"/>
    </source>
</evidence>
<sequence>MARISGTGPPTAPEYVGTECAARDAGTTTMARQHGQDSRGPSQRQLRVGETVRKELSDILTRGRFSDPDLDGVIVTIPEVRMTPDLRLATCLVMPLGGVNAENVEKALNRSAKYLRGQVSRRLTMKYMPDLRFVLDTRFDDDDRIGTLLHSPEVSRDLDEDEGDSGAGQD</sequence>
<proteinExistence type="inferred from homology"/>
<evidence type="ECO:0000313" key="5">
    <source>
        <dbReference type="Proteomes" id="UP000004848"/>
    </source>
</evidence>
<keyword evidence="1 2" id="KW-0690">Ribosome biogenesis</keyword>
<comment type="caution">
    <text evidence="4">The sequence shown here is derived from an EMBL/GenBank/DDBJ whole genome shotgun (WGS) entry which is preliminary data.</text>
</comment>
<dbReference type="Proteomes" id="UP000004848">
    <property type="component" value="Unassembled WGS sequence"/>
</dbReference>
<gene>
    <name evidence="2" type="primary">rbfA</name>
    <name evidence="4" type="ORF">SIAM614_02961</name>
</gene>
<dbReference type="GO" id="GO:0043024">
    <property type="term" value="F:ribosomal small subunit binding"/>
    <property type="evidence" value="ECO:0007669"/>
    <property type="project" value="TreeGrafter"/>
</dbReference>
<dbReference type="InterPro" id="IPR015946">
    <property type="entry name" value="KH_dom-like_a/b"/>
</dbReference>
<dbReference type="NCBIfam" id="NF001802">
    <property type="entry name" value="PRK00521.2-5"/>
    <property type="match status" value="1"/>
</dbReference>
<comment type="subunit">
    <text evidence="2">Monomer. Binds 30S ribosomal subunits, but not 50S ribosomal subunits or 70S ribosomes.</text>
</comment>
<dbReference type="GO" id="GO:0030490">
    <property type="term" value="P:maturation of SSU-rRNA"/>
    <property type="evidence" value="ECO:0007669"/>
    <property type="project" value="UniProtKB-UniRule"/>
</dbReference>
<comment type="similarity">
    <text evidence="2">Belongs to the RbfA family.</text>
</comment>
<feature type="region of interest" description="Disordered" evidence="3">
    <location>
        <begin position="151"/>
        <end position="170"/>
    </location>
</feature>
<name>A0NUK1_ROSAI</name>
<organism evidence="4 5">
    <name type="scientific">Roseibium aggregatum (strain ATCC 25650 / DSM 13394 / JCM 20685 / NBRC 16684 / NCIMB 2208 / IAM 12614 / B1)</name>
    <name type="common">Stappia aggregata</name>
    <dbReference type="NCBI Taxonomy" id="384765"/>
    <lineage>
        <taxon>Bacteria</taxon>
        <taxon>Pseudomonadati</taxon>
        <taxon>Pseudomonadota</taxon>
        <taxon>Alphaproteobacteria</taxon>
        <taxon>Hyphomicrobiales</taxon>
        <taxon>Stappiaceae</taxon>
        <taxon>Roseibium</taxon>
    </lineage>
</organism>
<dbReference type="Pfam" id="PF02033">
    <property type="entry name" value="RBFA"/>
    <property type="match status" value="1"/>
</dbReference>
<dbReference type="eggNOG" id="COG0858">
    <property type="taxonomic scope" value="Bacteria"/>
</dbReference>
<feature type="region of interest" description="Disordered" evidence="3">
    <location>
        <begin position="24"/>
        <end position="48"/>
    </location>
</feature>
<dbReference type="InterPro" id="IPR023799">
    <property type="entry name" value="RbfA_dom_sf"/>
</dbReference>
<dbReference type="InterPro" id="IPR000238">
    <property type="entry name" value="RbfA"/>
</dbReference>
<evidence type="ECO:0000313" key="4">
    <source>
        <dbReference type="EMBL" id="EAV43603.1"/>
    </source>
</evidence>
<keyword evidence="2" id="KW-0963">Cytoplasm</keyword>
<dbReference type="GO" id="GO:0005829">
    <property type="term" value="C:cytosol"/>
    <property type="evidence" value="ECO:0007669"/>
    <property type="project" value="TreeGrafter"/>
</dbReference>